<evidence type="ECO:0000256" key="2">
    <source>
        <dbReference type="SAM" id="Coils"/>
    </source>
</evidence>
<keyword evidence="6" id="KW-1185">Reference proteome</keyword>
<organism evidence="5 6">
    <name type="scientific">Xylaria bambusicola</name>
    <dbReference type="NCBI Taxonomy" id="326684"/>
    <lineage>
        <taxon>Eukaryota</taxon>
        <taxon>Fungi</taxon>
        <taxon>Dikarya</taxon>
        <taxon>Ascomycota</taxon>
        <taxon>Pezizomycotina</taxon>
        <taxon>Sordariomycetes</taxon>
        <taxon>Xylariomycetidae</taxon>
        <taxon>Xylariales</taxon>
        <taxon>Xylariaceae</taxon>
        <taxon>Xylaria</taxon>
    </lineage>
</organism>
<evidence type="ECO:0000313" key="6">
    <source>
        <dbReference type="Proteomes" id="UP001305414"/>
    </source>
</evidence>
<feature type="coiled-coil region" evidence="2">
    <location>
        <begin position="98"/>
        <end position="167"/>
    </location>
</feature>
<keyword evidence="2" id="KW-0175">Coiled coil</keyword>
<evidence type="ECO:0000313" key="5">
    <source>
        <dbReference type="EMBL" id="KAK5629554.1"/>
    </source>
</evidence>
<dbReference type="Proteomes" id="UP001305414">
    <property type="component" value="Unassembled WGS sequence"/>
</dbReference>
<evidence type="ECO:0000256" key="1">
    <source>
        <dbReference type="ARBA" id="ARBA00005331"/>
    </source>
</evidence>
<gene>
    <name evidence="5" type="ORF">RRF57_005269</name>
</gene>
<feature type="compositionally biased region" description="Low complexity" evidence="3">
    <location>
        <begin position="76"/>
        <end position="89"/>
    </location>
</feature>
<name>A0AAN7UXR4_9PEZI</name>
<reference evidence="5 6" key="1">
    <citation type="submission" date="2023-10" db="EMBL/GenBank/DDBJ databases">
        <title>Draft genome sequence of Xylaria bambusicola isolate GMP-LS, the root and basal stem rot pathogen of sugarcane in Indonesia.</title>
        <authorList>
            <person name="Selvaraj P."/>
            <person name="Muralishankar V."/>
            <person name="Muruganantham S."/>
            <person name="Sp S."/>
            <person name="Haryani S."/>
            <person name="Lau K.J.X."/>
            <person name="Naqvi N.I."/>
        </authorList>
    </citation>
    <scope>NUCLEOTIDE SEQUENCE [LARGE SCALE GENOMIC DNA]</scope>
    <source>
        <strain evidence="5">GMP-LS</strain>
    </source>
</reference>
<dbReference type="AlphaFoldDB" id="A0AAN7UXR4"/>
<comment type="similarity">
    <text evidence="1">Belongs to the ATG16 family.</text>
</comment>
<dbReference type="EMBL" id="JAWHQM010000012">
    <property type="protein sequence ID" value="KAK5629554.1"/>
    <property type="molecule type" value="Genomic_DNA"/>
</dbReference>
<dbReference type="Gene3D" id="1.20.5.170">
    <property type="match status" value="1"/>
</dbReference>
<accession>A0AAN7UXR4</accession>
<sequence>MPTDHQIKMAPWRDDYLASLQEAERNNPVNKDLVEACSQLADRVAALEAEKLVWAAGSPAGTTTKAATPAPPSKPPSTSEADSTTSSAEGAAQLRLDLAEALRGRGQAQTRLKAAEAELATLRSKNRVDSKRVADLTSERNALTTRLRDLNEELEKKRKFLKDVQDENLALNMELNMCLQRETKVQAENKELVDRWMKRMAHEADALNLQNESPKTNHR</sequence>
<dbReference type="Pfam" id="PF08614">
    <property type="entry name" value="ATG16"/>
    <property type="match status" value="1"/>
</dbReference>
<evidence type="ECO:0000256" key="3">
    <source>
        <dbReference type="SAM" id="MobiDB-lite"/>
    </source>
</evidence>
<comment type="caution">
    <text evidence="5">The sequence shown here is derived from an EMBL/GenBank/DDBJ whole genome shotgun (WGS) entry which is preliminary data.</text>
</comment>
<proteinExistence type="inferred from homology"/>
<protein>
    <recommendedName>
        <fullName evidence="4">Autophagy-related protein 16 domain-containing protein</fullName>
    </recommendedName>
</protein>
<feature type="region of interest" description="Disordered" evidence="3">
    <location>
        <begin position="60"/>
        <end position="89"/>
    </location>
</feature>
<evidence type="ECO:0000259" key="4">
    <source>
        <dbReference type="Pfam" id="PF08614"/>
    </source>
</evidence>
<dbReference type="CDD" id="cd22887">
    <property type="entry name" value="Atg16_CCD"/>
    <property type="match status" value="1"/>
</dbReference>
<feature type="domain" description="Autophagy-related protein 16" evidence="4">
    <location>
        <begin position="15"/>
        <end position="208"/>
    </location>
</feature>
<dbReference type="InterPro" id="IPR013923">
    <property type="entry name" value="Autophagy-rel_prot_16_dom"/>
</dbReference>